<keyword evidence="4 8" id="KW-0808">Transferase</keyword>
<dbReference type="GO" id="GO:0031071">
    <property type="term" value="F:cysteine desulfurase activity"/>
    <property type="evidence" value="ECO:0007669"/>
    <property type="project" value="UniProtKB-EC"/>
</dbReference>
<dbReference type="InterPro" id="IPR015424">
    <property type="entry name" value="PyrdxlP-dep_Trfase"/>
</dbReference>
<evidence type="ECO:0000313" key="10">
    <source>
        <dbReference type="EMBL" id="MFK4753806.1"/>
    </source>
</evidence>
<dbReference type="CDD" id="cd06453">
    <property type="entry name" value="SufS_like"/>
    <property type="match status" value="1"/>
</dbReference>
<evidence type="ECO:0000256" key="4">
    <source>
        <dbReference type="ARBA" id="ARBA00022679"/>
    </source>
</evidence>
<evidence type="ECO:0000256" key="2">
    <source>
        <dbReference type="ARBA" id="ARBA00010447"/>
    </source>
</evidence>
<evidence type="ECO:0000259" key="9">
    <source>
        <dbReference type="Pfam" id="PF00266"/>
    </source>
</evidence>
<evidence type="ECO:0000256" key="3">
    <source>
        <dbReference type="ARBA" id="ARBA00012239"/>
    </source>
</evidence>
<dbReference type="EMBL" id="JBBKTX010000020">
    <property type="protein sequence ID" value="MFK4753806.1"/>
    <property type="molecule type" value="Genomic_DNA"/>
</dbReference>
<keyword evidence="11" id="KW-1185">Reference proteome</keyword>
<dbReference type="InterPro" id="IPR000192">
    <property type="entry name" value="Aminotrans_V_dom"/>
</dbReference>
<dbReference type="Proteomes" id="UP001620597">
    <property type="component" value="Unassembled WGS sequence"/>
</dbReference>
<protein>
    <recommendedName>
        <fullName evidence="3 8">Cysteine desulfurase</fullName>
        <ecNumber evidence="3 8">2.8.1.7</ecNumber>
    </recommendedName>
</protein>
<reference evidence="10 11" key="1">
    <citation type="submission" date="2024-03" db="EMBL/GenBank/DDBJ databases">
        <title>High-quality draft genome sequence of Oceanobacter sp. wDCs-4.</title>
        <authorList>
            <person name="Dong C."/>
        </authorList>
    </citation>
    <scope>NUCLEOTIDE SEQUENCE [LARGE SCALE GENOMIC DNA]</scope>
    <source>
        <strain evidence="11">wDCs-4</strain>
    </source>
</reference>
<evidence type="ECO:0000256" key="7">
    <source>
        <dbReference type="RuleBase" id="RU004504"/>
    </source>
</evidence>
<dbReference type="EC" id="2.8.1.7" evidence="3 8"/>
<evidence type="ECO:0000256" key="6">
    <source>
        <dbReference type="ARBA" id="ARBA00050776"/>
    </source>
</evidence>
<dbReference type="PROSITE" id="PS00595">
    <property type="entry name" value="AA_TRANSFER_CLASS_5"/>
    <property type="match status" value="1"/>
</dbReference>
<evidence type="ECO:0000256" key="1">
    <source>
        <dbReference type="ARBA" id="ARBA00001933"/>
    </source>
</evidence>
<comment type="function">
    <text evidence="8">Catalyzes the removal of elemental sulfur and selenium atoms from L-cysteine, L-cystine, L-selenocysteine, and L-selenocystine to produce L-alanine.</text>
</comment>
<dbReference type="InterPro" id="IPR010970">
    <property type="entry name" value="Cys_dSase_SufS"/>
</dbReference>
<dbReference type="SUPFAM" id="SSF53383">
    <property type="entry name" value="PLP-dependent transferases"/>
    <property type="match status" value="1"/>
</dbReference>
<organism evidence="10 11">
    <name type="scientific">Oceanobacter antarcticus</name>
    <dbReference type="NCBI Taxonomy" id="3133425"/>
    <lineage>
        <taxon>Bacteria</taxon>
        <taxon>Pseudomonadati</taxon>
        <taxon>Pseudomonadota</taxon>
        <taxon>Gammaproteobacteria</taxon>
        <taxon>Oceanospirillales</taxon>
        <taxon>Oceanospirillaceae</taxon>
        <taxon>Oceanobacter</taxon>
    </lineage>
</organism>
<dbReference type="PANTHER" id="PTHR43586:SF8">
    <property type="entry name" value="CYSTEINE DESULFURASE 1, CHLOROPLASTIC"/>
    <property type="match status" value="1"/>
</dbReference>
<dbReference type="Pfam" id="PF00266">
    <property type="entry name" value="Aminotran_5"/>
    <property type="match status" value="1"/>
</dbReference>
<comment type="similarity">
    <text evidence="2 8">Belongs to the class-V pyridoxal-phosphate-dependent aminotransferase family. Csd subfamily.</text>
</comment>
<dbReference type="RefSeq" id="WP_416206799.1">
    <property type="nucleotide sequence ID" value="NZ_JBBKTX010000020.1"/>
</dbReference>
<comment type="catalytic activity">
    <reaction evidence="6 8">
        <text>(sulfur carrier)-H + L-cysteine = (sulfur carrier)-SH + L-alanine</text>
        <dbReference type="Rhea" id="RHEA:43892"/>
        <dbReference type="Rhea" id="RHEA-COMP:14737"/>
        <dbReference type="Rhea" id="RHEA-COMP:14739"/>
        <dbReference type="ChEBI" id="CHEBI:29917"/>
        <dbReference type="ChEBI" id="CHEBI:35235"/>
        <dbReference type="ChEBI" id="CHEBI:57972"/>
        <dbReference type="ChEBI" id="CHEBI:64428"/>
        <dbReference type="EC" id="2.8.1.7"/>
    </reaction>
</comment>
<dbReference type="Gene3D" id="3.90.1150.10">
    <property type="entry name" value="Aspartate Aminotransferase, domain 1"/>
    <property type="match status" value="1"/>
</dbReference>
<dbReference type="InterPro" id="IPR020578">
    <property type="entry name" value="Aminotrans_V_PyrdxlP_BS"/>
</dbReference>
<feature type="domain" description="Aminotransferase class V" evidence="9">
    <location>
        <begin position="33"/>
        <end position="402"/>
    </location>
</feature>
<gene>
    <name evidence="10" type="ORF">WG929_15425</name>
</gene>
<evidence type="ECO:0000313" key="11">
    <source>
        <dbReference type="Proteomes" id="UP001620597"/>
    </source>
</evidence>
<dbReference type="InterPro" id="IPR015421">
    <property type="entry name" value="PyrdxlP-dep_Trfase_major"/>
</dbReference>
<dbReference type="Gene3D" id="3.40.640.10">
    <property type="entry name" value="Type I PLP-dependent aspartate aminotransferase-like (Major domain)"/>
    <property type="match status" value="1"/>
</dbReference>
<evidence type="ECO:0000256" key="8">
    <source>
        <dbReference type="RuleBase" id="RU004506"/>
    </source>
</evidence>
<comment type="cofactor">
    <cofactor evidence="1 7">
        <name>pyridoxal 5'-phosphate</name>
        <dbReference type="ChEBI" id="CHEBI:597326"/>
    </cofactor>
</comment>
<dbReference type="NCBIfam" id="TIGR01979">
    <property type="entry name" value="sufS"/>
    <property type="match status" value="1"/>
</dbReference>
<dbReference type="PANTHER" id="PTHR43586">
    <property type="entry name" value="CYSTEINE DESULFURASE"/>
    <property type="match status" value="1"/>
</dbReference>
<sequence>MIDAYSAETRRYIDNIRQDFPALQQQVHGKPLVYLDNGATTHKPNVVIEAEATFYRTVNSNVHRGAHYLSDVATEQFEGARKVVQEFIGALKPEEIVWTRGTTEGINLVASTWGRKHIGKGDRILVSEMEHHSNIVPWQMLCAQVGAELIPIPVKDNGELDLNALAELMEPRVKLISVAHVSNALGSVNPIPDIVRMARINESVVMVDGAQGVSHFDVDVLQLDVDFYAFSSHKLFGPTGMGVLYGKEELLNDMPPYQGGGEMIEHCSFAGTTYNQLPYKFEAGTPNIAGAIGLAAAINYLNGLDRKVLAAQEEALIQKAHAMALELGGIRIIGEAAKKASVFSFLLDGAHPADVGTLLDQQGIAVRTGHHCAMPLMERLGVPGTVRASMAFYNTLDEVDALFKGLEKAKMFLL</sequence>
<evidence type="ECO:0000256" key="5">
    <source>
        <dbReference type="ARBA" id="ARBA00022898"/>
    </source>
</evidence>
<proteinExistence type="inferred from homology"/>
<accession>A0ABW8NLF1</accession>
<name>A0ABW8NLF1_9GAMM</name>
<dbReference type="InterPro" id="IPR015422">
    <property type="entry name" value="PyrdxlP-dep_Trfase_small"/>
</dbReference>
<comment type="caution">
    <text evidence="10">The sequence shown here is derived from an EMBL/GenBank/DDBJ whole genome shotgun (WGS) entry which is preliminary data.</text>
</comment>
<keyword evidence="5 8" id="KW-0663">Pyridoxal phosphate</keyword>